<evidence type="ECO:0000256" key="2">
    <source>
        <dbReference type="ARBA" id="ARBA00004162"/>
    </source>
</evidence>
<keyword evidence="11" id="KW-0966">Cell projection</keyword>
<keyword evidence="9 10" id="KW-0472">Membrane</keyword>
<gene>
    <name evidence="11" type="ORF">D1610_08410</name>
</gene>
<keyword evidence="12" id="KW-1185">Reference proteome</keyword>
<keyword evidence="11" id="KW-0282">Flagellum</keyword>
<evidence type="ECO:0000256" key="1">
    <source>
        <dbReference type="ARBA" id="ARBA00002254"/>
    </source>
</evidence>
<organism evidence="11 12">
    <name type="scientific">Sphingomonas gilva</name>
    <dbReference type="NCBI Taxonomy" id="2305907"/>
    <lineage>
        <taxon>Bacteria</taxon>
        <taxon>Pseudomonadati</taxon>
        <taxon>Pseudomonadota</taxon>
        <taxon>Alphaproteobacteria</taxon>
        <taxon>Sphingomonadales</taxon>
        <taxon>Sphingomonadaceae</taxon>
        <taxon>Sphingomonas</taxon>
    </lineage>
</organism>
<name>A0A396RPT5_9SPHN</name>
<dbReference type="PANTHER" id="PTHR35091">
    <property type="entry name" value="FLAGELLAR PROTEIN FLIL"/>
    <property type="match status" value="1"/>
</dbReference>
<evidence type="ECO:0000313" key="11">
    <source>
        <dbReference type="EMBL" id="RHW18458.1"/>
    </source>
</evidence>
<keyword evidence="5 10" id="KW-0145">Chemotaxis</keyword>
<dbReference type="GO" id="GO:0006935">
    <property type="term" value="P:chemotaxis"/>
    <property type="evidence" value="ECO:0007669"/>
    <property type="project" value="UniProtKB-KW"/>
</dbReference>
<dbReference type="PANTHER" id="PTHR35091:SF2">
    <property type="entry name" value="FLAGELLAR PROTEIN FLIL"/>
    <property type="match status" value="1"/>
</dbReference>
<dbReference type="Pfam" id="PF03748">
    <property type="entry name" value="FliL"/>
    <property type="match status" value="1"/>
</dbReference>
<dbReference type="InterPro" id="IPR005503">
    <property type="entry name" value="FliL"/>
</dbReference>
<dbReference type="EMBL" id="QWLV01000002">
    <property type="protein sequence ID" value="RHW18458.1"/>
    <property type="molecule type" value="Genomic_DNA"/>
</dbReference>
<proteinExistence type="inferred from homology"/>
<dbReference type="Proteomes" id="UP000266693">
    <property type="component" value="Unassembled WGS sequence"/>
</dbReference>
<evidence type="ECO:0000256" key="4">
    <source>
        <dbReference type="ARBA" id="ARBA00022475"/>
    </source>
</evidence>
<keyword evidence="10" id="KW-0997">Cell inner membrane</keyword>
<comment type="subcellular location">
    <subcellularLocation>
        <location evidence="10">Cell inner membrane</location>
    </subcellularLocation>
    <subcellularLocation>
        <location evidence="2">Cell membrane</location>
        <topology evidence="2">Single-pass membrane protein</topology>
    </subcellularLocation>
</comment>
<comment type="function">
    <text evidence="1 10">Controls the rotational direction of flagella during chemotaxis.</text>
</comment>
<keyword evidence="7 10" id="KW-0283">Flagellar rotation</keyword>
<keyword evidence="8" id="KW-1133">Transmembrane helix</keyword>
<accession>A0A396RPT5</accession>
<comment type="caution">
    <text evidence="11">The sequence shown here is derived from an EMBL/GenBank/DDBJ whole genome shotgun (WGS) entry which is preliminary data.</text>
</comment>
<evidence type="ECO:0000256" key="7">
    <source>
        <dbReference type="ARBA" id="ARBA00022779"/>
    </source>
</evidence>
<keyword evidence="6" id="KW-0812">Transmembrane</keyword>
<evidence type="ECO:0000256" key="6">
    <source>
        <dbReference type="ARBA" id="ARBA00022692"/>
    </source>
</evidence>
<keyword evidence="11" id="KW-0969">Cilium</keyword>
<protein>
    <recommendedName>
        <fullName evidence="10">Flagellar protein FliL</fullName>
    </recommendedName>
</protein>
<evidence type="ECO:0000256" key="9">
    <source>
        <dbReference type="ARBA" id="ARBA00023136"/>
    </source>
</evidence>
<dbReference type="RefSeq" id="WP_118863648.1">
    <property type="nucleotide sequence ID" value="NZ_QWLV01000002.1"/>
</dbReference>
<evidence type="ECO:0000256" key="3">
    <source>
        <dbReference type="ARBA" id="ARBA00008281"/>
    </source>
</evidence>
<reference evidence="11 12" key="1">
    <citation type="submission" date="2018-08" db="EMBL/GenBank/DDBJ databases">
        <title>The multiple taxonomic identification of Sphingomonas gilva.</title>
        <authorList>
            <person name="Zhu D."/>
            <person name="Zheng S."/>
        </authorList>
    </citation>
    <scope>NUCLEOTIDE SEQUENCE [LARGE SCALE GENOMIC DNA]</scope>
    <source>
        <strain evidence="11 12">ZDH117</strain>
    </source>
</reference>
<comment type="similarity">
    <text evidence="3 10">Belongs to the FliL family.</text>
</comment>
<dbReference type="GO" id="GO:0005886">
    <property type="term" value="C:plasma membrane"/>
    <property type="evidence" value="ECO:0007669"/>
    <property type="project" value="UniProtKB-SubCell"/>
</dbReference>
<evidence type="ECO:0000256" key="8">
    <source>
        <dbReference type="ARBA" id="ARBA00022989"/>
    </source>
</evidence>
<evidence type="ECO:0000313" key="12">
    <source>
        <dbReference type="Proteomes" id="UP000266693"/>
    </source>
</evidence>
<keyword evidence="4" id="KW-1003">Cell membrane</keyword>
<evidence type="ECO:0000256" key="10">
    <source>
        <dbReference type="RuleBase" id="RU364125"/>
    </source>
</evidence>
<evidence type="ECO:0000256" key="5">
    <source>
        <dbReference type="ARBA" id="ARBA00022500"/>
    </source>
</evidence>
<dbReference type="GO" id="GO:0009425">
    <property type="term" value="C:bacterial-type flagellum basal body"/>
    <property type="evidence" value="ECO:0007669"/>
    <property type="project" value="InterPro"/>
</dbReference>
<dbReference type="AlphaFoldDB" id="A0A396RPT5"/>
<sequence>MSDETEVETPAPKKKGKKKLLLILGSALLLAGGAAGGGVYLGLIGSHASAADAKPEPKPIAYVPIETSFTANVRDSDAIMQLSIGVSTTGGEDAAAAIKTHELPIRSAVLMELAEAEGDPLLYSEGKNQLRRKLTKAINGVLAEKAGEARIDDVYFTSFLIQ</sequence>
<dbReference type="OrthoDB" id="7058946at2"/>
<dbReference type="GO" id="GO:0071978">
    <property type="term" value="P:bacterial-type flagellum-dependent swarming motility"/>
    <property type="evidence" value="ECO:0007669"/>
    <property type="project" value="TreeGrafter"/>
</dbReference>